<evidence type="ECO:0000256" key="1">
    <source>
        <dbReference type="SAM" id="MobiDB-lite"/>
    </source>
</evidence>
<dbReference type="EMBL" id="KP136319">
    <property type="protein sequence ID" value="AJF97605.1"/>
    <property type="molecule type" value="Genomic_DNA"/>
</dbReference>
<proteinExistence type="predicted"/>
<dbReference type="RefSeq" id="YP_009119840.1">
    <property type="nucleotide sequence ID" value="NC_026440.1"/>
</dbReference>
<name>A0A0B5J714_9VIRU</name>
<evidence type="ECO:0000313" key="3">
    <source>
        <dbReference type="Proteomes" id="UP000202511"/>
    </source>
</evidence>
<dbReference type="Proteomes" id="UP000202511">
    <property type="component" value="Segment"/>
</dbReference>
<accession>A0A0B5J714</accession>
<organism evidence="2 3">
    <name type="scientific">Pandoravirus inopinatum</name>
    <dbReference type="NCBI Taxonomy" id="1605721"/>
    <lineage>
        <taxon>Viruses</taxon>
        <taxon>Pandoravirus</taxon>
    </lineage>
</organism>
<protein>
    <submittedName>
        <fullName evidence="2">Uncharacterized protein</fullName>
    </submittedName>
</protein>
<evidence type="ECO:0000313" key="2">
    <source>
        <dbReference type="EMBL" id="AJF97605.1"/>
    </source>
</evidence>
<feature type="region of interest" description="Disordered" evidence="1">
    <location>
        <begin position="106"/>
        <end position="131"/>
    </location>
</feature>
<dbReference type="KEGG" id="vg:23462522"/>
<sequence>MRRGWFSEDIARQSGSGLFSTPSGAWVAVTSITDDDSNNNEQDDALHFANRGFYVGPVVDHIANVPPLPRPAARDFYGAMIWPRPRNDVLHMNGRHQRVQFWHTAGPTNSTYAGGPVRPLPRGGISFEDDE</sequence>
<reference evidence="2 3" key="1">
    <citation type="journal article" date="2015" name="Parasitol. Res.">
        <title>Viruses in close associations with free-living amoebae.</title>
        <authorList>
            <person name="Scheid P."/>
        </authorList>
    </citation>
    <scope>NUCLEOTIDE SEQUENCE [LARGE SCALE GENOMIC DNA]</scope>
    <source>
        <strain evidence="2">KlaHel</strain>
    </source>
</reference>
<dbReference type="GeneID" id="23462522"/>